<accession>A0A3Q2DL12</accession>
<dbReference type="Proteomes" id="UP000265020">
    <property type="component" value="Unassembled WGS sequence"/>
</dbReference>
<evidence type="ECO:0000313" key="1">
    <source>
        <dbReference type="Ensembl" id="ENSCVAP00000020083.1"/>
    </source>
</evidence>
<reference evidence="1" key="1">
    <citation type="submission" date="2025-08" db="UniProtKB">
        <authorList>
            <consortium name="Ensembl"/>
        </authorList>
    </citation>
    <scope>IDENTIFICATION</scope>
</reference>
<protein>
    <submittedName>
        <fullName evidence="1">Uncharacterized protein</fullName>
    </submittedName>
</protein>
<sequence>MADKELIWALKTGDLDEVKAKLPKVRGKIGFVAFHASRLATSVKDITCIIYCKTGKWELLRVAKI</sequence>
<organism evidence="1 2">
    <name type="scientific">Cyprinodon variegatus</name>
    <name type="common">Sheepshead minnow</name>
    <dbReference type="NCBI Taxonomy" id="28743"/>
    <lineage>
        <taxon>Eukaryota</taxon>
        <taxon>Metazoa</taxon>
        <taxon>Chordata</taxon>
        <taxon>Craniata</taxon>
        <taxon>Vertebrata</taxon>
        <taxon>Euteleostomi</taxon>
        <taxon>Actinopterygii</taxon>
        <taxon>Neopterygii</taxon>
        <taxon>Teleostei</taxon>
        <taxon>Neoteleostei</taxon>
        <taxon>Acanthomorphata</taxon>
        <taxon>Ovalentaria</taxon>
        <taxon>Atherinomorphae</taxon>
        <taxon>Cyprinodontiformes</taxon>
        <taxon>Cyprinodontidae</taxon>
        <taxon>Cyprinodon</taxon>
    </lineage>
</organism>
<proteinExistence type="predicted"/>
<dbReference type="Ensembl" id="ENSCVAT00000015254.1">
    <property type="protein sequence ID" value="ENSCVAP00000020083.1"/>
    <property type="gene ID" value="ENSCVAG00000001231.1"/>
</dbReference>
<keyword evidence="2" id="KW-1185">Reference proteome</keyword>
<name>A0A3Q2DL12_CYPVA</name>
<evidence type="ECO:0000313" key="2">
    <source>
        <dbReference type="Proteomes" id="UP000265020"/>
    </source>
</evidence>
<reference evidence="1" key="2">
    <citation type="submission" date="2025-09" db="UniProtKB">
        <authorList>
            <consortium name="Ensembl"/>
        </authorList>
    </citation>
    <scope>IDENTIFICATION</scope>
</reference>
<dbReference type="AlphaFoldDB" id="A0A3Q2DL12"/>